<dbReference type="AlphaFoldDB" id="A0A2V5IWB1"/>
<comment type="caution">
    <text evidence="1">The sequence shown here is derived from an EMBL/GenBank/DDBJ whole genome shotgun (WGS) entry which is preliminary data.</text>
</comment>
<reference evidence="1 2" key="1">
    <citation type="submission" date="2018-05" db="EMBL/GenBank/DDBJ databases">
        <title>Genetic diversity of glacier-inhabiting Cryobacterium bacteria in China and description of Cryobacterium mengkeensis sp. nov. and Arthrobacter glacialis sp. nov.</title>
        <authorList>
            <person name="Liu Q."/>
            <person name="Xin Y.-H."/>
        </authorList>
    </citation>
    <scope>NUCLEOTIDE SEQUENCE [LARGE SCALE GENOMIC DNA]</scope>
    <source>
        <strain evidence="1 2">B7</strain>
    </source>
</reference>
<evidence type="ECO:0000313" key="2">
    <source>
        <dbReference type="Proteomes" id="UP000247980"/>
    </source>
</evidence>
<gene>
    <name evidence="1" type="ORF">CVS30_03735</name>
</gene>
<keyword evidence="2" id="KW-1185">Reference proteome</keyword>
<dbReference type="Proteomes" id="UP000247980">
    <property type="component" value="Unassembled WGS sequence"/>
</dbReference>
<dbReference type="RefSeq" id="WP_110483955.1">
    <property type="nucleotide sequence ID" value="NZ_QJVC01000002.1"/>
</dbReference>
<sequence length="138" mass="15665">MWLTAISCAAPTTIEPPTDEHLRGELRAADAIGVKYHVKEKESYFEKVGDEVYRRNKVFRSVRDKRTGNEIANELIVENNAKVLYDHSLINAPIRQDVGGSARIHAHTLDISQRLLIHSNHPASTRPHGISIHRTRRL</sequence>
<organism evidence="1 2">
    <name type="scientific">Arthrobacter psychrolactophilus</name>
    <dbReference type="NCBI Taxonomy" id="92442"/>
    <lineage>
        <taxon>Bacteria</taxon>
        <taxon>Bacillati</taxon>
        <taxon>Actinomycetota</taxon>
        <taxon>Actinomycetes</taxon>
        <taxon>Micrococcales</taxon>
        <taxon>Micrococcaceae</taxon>
        <taxon>Arthrobacter</taxon>
    </lineage>
</organism>
<name>A0A2V5IWB1_9MICC</name>
<protein>
    <submittedName>
        <fullName evidence="1">Uncharacterized protein</fullName>
    </submittedName>
</protein>
<accession>A0A2V5IWB1</accession>
<dbReference type="EMBL" id="QJVC01000002">
    <property type="protein sequence ID" value="PYI39782.1"/>
    <property type="molecule type" value="Genomic_DNA"/>
</dbReference>
<proteinExistence type="predicted"/>
<dbReference type="OrthoDB" id="9797191at2"/>
<evidence type="ECO:0000313" key="1">
    <source>
        <dbReference type="EMBL" id="PYI39782.1"/>
    </source>
</evidence>